<dbReference type="InterPro" id="IPR007351">
    <property type="entry name" value="YjbR"/>
</dbReference>
<dbReference type="KEGG" id="cps:CPS_0498"/>
<name>Q489K8_COLP3</name>
<organism evidence="1 2">
    <name type="scientific">Colwellia psychrerythraea (strain 34H / ATCC BAA-681)</name>
    <name type="common">Vibrio psychroerythus</name>
    <dbReference type="NCBI Taxonomy" id="167879"/>
    <lineage>
        <taxon>Bacteria</taxon>
        <taxon>Pseudomonadati</taxon>
        <taxon>Pseudomonadota</taxon>
        <taxon>Gammaproteobacteria</taxon>
        <taxon>Alteromonadales</taxon>
        <taxon>Colwelliaceae</taxon>
        <taxon>Colwellia</taxon>
    </lineage>
</organism>
<accession>Q489K8</accession>
<dbReference type="PANTHER" id="PTHR35145">
    <property type="entry name" value="CYTOPLASMIC PROTEIN-RELATED"/>
    <property type="match status" value="1"/>
</dbReference>
<evidence type="ECO:0000313" key="1">
    <source>
        <dbReference type="EMBL" id="AAZ24904.1"/>
    </source>
</evidence>
<dbReference type="STRING" id="167879.CPS_0498"/>
<dbReference type="Pfam" id="PF04237">
    <property type="entry name" value="YjbR"/>
    <property type="match status" value="1"/>
</dbReference>
<dbReference type="SUPFAM" id="SSF142906">
    <property type="entry name" value="YjbR-like"/>
    <property type="match status" value="1"/>
</dbReference>
<dbReference type="Proteomes" id="UP000000547">
    <property type="component" value="Chromosome"/>
</dbReference>
<sequence length="120" mass="14007">MMEFENLKKYILSKPESTLEFPFGEDTSVFKVKNKMFALVGERNNLMMMNLKCDPDEGAALRDIYPAITEGYHMDKKHWISIYFDSSVPENEVLRLIDNSYMLVVSKMTKKDQESILIKI</sequence>
<gene>
    <name evidence="1" type="ordered locus">CPS_0498</name>
</gene>
<evidence type="ECO:0000313" key="2">
    <source>
        <dbReference type="Proteomes" id="UP000000547"/>
    </source>
</evidence>
<dbReference type="HOGENOM" id="CLU_105851_1_1_6"/>
<dbReference type="InterPro" id="IPR038056">
    <property type="entry name" value="YjbR-like_sf"/>
</dbReference>
<protein>
    <recommendedName>
        <fullName evidence="3">MmcQ-like protein</fullName>
    </recommendedName>
</protein>
<dbReference type="Gene3D" id="3.90.1150.30">
    <property type="match status" value="1"/>
</dbReference>
<dbReference type="InterPro" id="IPR058532">
    <property type="entry name" value="YjbR/MT2646/Rv2570-like"/>
</dbReference>
<reference evidence="1" key="1">
    <citation type="journal article" date="2005" name="Proc. Natl. Acad. Sci. U.S.A.">
        <title>The psychrophilic lifestyle as revealed by the genome sequence of Colwellia psychrerythraea 34H through genomic and proteomic analyses.</title>
        <authorList>
            <person name="Methe B.A."/>
            <person name="Nelson K.E."/>
            <person name="Deming J.W."/>
            <person name="Momen B."/>
            <person name="Melamud E."/>
            <person name="Zhang X."/>
            <person name="Moult J."/>
            <person name="Madupu R."/>
            <person name="Nelson W.C."/>
            <person name="Dodson R.J."/>
            <person name="Brinkac L.M."/>
            <person name="Daugherty S.C."/>
            <person name="Durkin A.S."/>
            <person name="DeBoy R.T."/>
            <person name="Kolonay J.F."/>
            <person name="Sullivan S.A."/>
            <person name="Zhou L."/>
            <person name="Davidsen T.M."/>
            <person name="Wu M."/>
            <person name="Huston A.L."/>
            <person name="Lewis M."/>
            <person name="Weaver B."/>
            <person name="Weidman J.F."/>
            <person name="Khouri H."/>
            <person name="Utterback T.R."/>
            <person name="Feldblyum T.V."/>
            <person name="Fraser C.M."/>
        </authorList>
    </citation>
    <scope>NUCLEOTIDE SEQUENCE [LARGE SCALE GENOMIC DNA]</scope>
    <source>
        <strain evidence="1">34H</strain>
    </source>
</reference>
<dbReference type="PANTHER" id="PTHR35145:SF1">
    <property type="entry name" value="CYTOPLASMIC PROTEIN"/>
    <property type="match status" value="1"/>
</dbReference>
<proteinExistence type="predicted"/>
<evidence type="ECO:0008006" key="3">
    <source>
        <dbReference type="Google" id="ProtNLM"/>
    </source>
</evidence>
<dbReference type="EMBL" id="CP000083">
    <property type="protein sequence ID" value="AAZ24904.1"/>
    <property type="molecule type" value="Genomic_DNA"/>
</dbReference>
<dbReference type="AlphaFoldDB" id="Q489K8"/>